<sequence length="481" mass="53829">MDELRRSGKSPTDMANQVNELMHLKYERAHLAYLHAVQNVREAEAGAYGQRTIGQYVRMEDRPRAFGPYEDQEARNGPEVQPRWGGKAGYHWMDSDPELSEGIMYRDGGTLQLNHVAGEGAKVPVWIPVRGTSQQEGYHFQQAQWVTETLEKGLGWSPENRAAVRSLDWDKHKMQKRDPPSALVPPPAPDDAPGATPSSSWGNSDCCAVASPCATYVSGALPLPLKSSPRSARTGPMKTGGGVFVLDHTRWTLPMKDAIDSLLQYHHGDKDILRLVDRDYADMVHRSAADPNSLLRPTTRFHISRYVKHLAKLLNTSSSLNTSPEKLLETQQLWYSLTEGSKTTSVPVVTMETAVVTPPTAALPTPLTQDSIEKIVQRILEMEQQQQRPEQKMRQTKPCLACGQPKSPYGTGGSSIHFFYQQGPVRYFYCSRKVHQTDAAEGLSDPRMPFQQFAASEFFQRELEATKKRVEDKAQRQIGCV</sequence>
<proteinExistence type="predicted"/>
<dbReference type="EMBL" id="RHFK02000233">
    <property type="protein sequence ID" value="TWW54440.1"/>
    <property type="molecule type" value="Genomic_DNA"/>
</dbReference>
<evidence type="ECO:0000313" key="3">
    <source>
        <dbReference type="Proteomes" id="UP000324091"/>
    </source>
</evidence>
<name>A0A5C6MLZ3_9TELE</name>
<dbReference type="AlphaFoldDB" id="A0A5C6MLZ3"/>
<protein>
    <submittedName>
        <fullName evidence="2">Uncharacterized protein</fullName>
    </submittedName>
</protein>
<keyword evidence="3" id="KW-1185">Reference proteome</keyword>
<gene>
    <name evidence="2" type="ORF">D4764_0142840</name>
</gene>
<evidence type="ECO:0000313" key="2">
    <source>
        <dbReference type="EMBL" id="TWW54440.1"/>
    </source>
</evidence>
<feature type="compositionally biased region" description="Low complexity" evidence="1">
    <location>
        <begin position="191"/>
        <end position="200"/>
    </location>
</feature>
<feature type="region of interest" description="Disordered" evidence="1">
    <location>
        <begin position="166"/>
        <end position="201"/>
    </location>
</feature>
<organism evidence="2 3">
    <name type="scientific">Takifugu flavidus</name>
    <name type="common">sansaifugu</name>
    <dbReference type="NCBI Taxonomy" id="433684"/>
    <lineage>
        <taxon>Eukaryota</taxon>
        <taxon>Metazoa</taxon>
        <taxon>Chordata</taxon>
        <taxon>Craniata</taxon>
        <taxon>Vertebrata</taxon>
        <taxon>Euteleostomi</taxon>
        <taxon>Actinopterygii</taxon>
        <taxon>Neopterygii</taxon>
        <taxon>Teleostei</taxon>
        <taxon>Neoteleostei</taxon>
        <taxon>Acanthomorphata</taxon>
        <taxon>Eupercaria</taxon>
        <taxon>Tetraodontiformes</taxon>
        <taxon>Tetradontoidea</taxon>
        <taxon>Tetraodontidae</taxon>
        <taxon>Takifugu</taxon>
    </lineage>
</organism>
<evidence type="ECO:0000256" key="1">
    <source>
        <dbReference type="SAM" id="MobiDB-lite"/>
    </source>
</evidence>
<feature type="compositionally biased region" description="Basic and acidic residues" evidence="1">
    <location>
        <begin position="167"/>
        <end position="179"/>
    </location>
</feature>
<comment type="caution">
    <text evidence="2">The sequence shown here is derived from an EMBL/GenBank/DDBJ whole genome shotgun (WGS) entry which is preliminary data.</text>
</comment>
<reference evidence="2 3" key="1">
    <citation type="submission" date="2019-04" db="EMBL/GenBank/DDBJ databases">
        <title>Chromosome genome assembly for Takifugu flavidus.</title>
        <authorList>
            <person name="Xiao S."/>
        </authorList>
    </citation>
    <scope>NUCLEOTIDE SEQUENCE [LARGE SCALE GENOMIC DNA]</scope>
    <source>
        <strain evidence="2">HTHZ2018</strain>
        <tissue evidence="2">Muscle</tissue>
    </source>
</reference>
<accession>A0A5C6MLZ3</accession>
<dbReference type="Proteomes" id="UP000324091">
    <property type="component" value="Unassembled WGS sequence"/>
</dbReference>